<evidence type="ECO:0000256" key="2">
    <source>
        <dbReference type="ARBA" id="ARBA00022692"/>
    </source>
</evidence>
<dbReference type="CDD" id="cd03228">
    <property type="entry name" value="ABCC_MRP_Like"/>
    <property type="match status" value="1"/>
</dbReference>
<keyword evidence="12" id="KW-1185">Reference proteome</keyword>
<dbReference type="InterPro" id="IPR017871">
    <property type="entry name" value="ABC_transporter-like_CS"/>
</dbReference>
<gene>
    <name evidence="11" type="ORF">ACFSUE_13755</name>
</gene>
<reference evidence="12" key="1">
    <citation type="journal article" date="2019" name="Int. J. Syst. Evol. Microbiol.">
        <title>The Global Catalogue of Microorganisms (GCM) 10K type strain sequencing project: providing services to taxonomists for standard genome sequencing and annotation.</title>
        <authorList>
            <consortium name="The Broad Institute Genomics Platform"/>
            <consortium name="The Broad Institute Genome Sequencing Center for Infectious Disease"/>
            <person name="Wu L."/>
            <person name="Ma J."/>
        </authorList>
    </citation>
    <scope>NUCLEOTIDE SEQUENCE [LARGE SCALE GENOMIC DNA]</scope>
    <source>
        <strain evidence="12">TISTR 2466</strain>
    </source>
</reference>
<evidence type="ECO:0000256" key="7">
    <source>
        <dbReference type="SAM" id="MobiDB-lite"/>
    </source>
</evidence>
<dbReference type="InterPro" id="IPR039421">
    <property type="entry name" value="Type_1_exporter"/>
</dbReference>
<dbReference type="InterPro" id="IPR003593">
    <property type="entry name" value="AAA+_ATPase"/>
</dbReference>
<evidence type="ECO:0000259" key="10">
    <source>
        <dbReference type="PROSITE" id="PS50929"/>
    </source>
</evidence>
<comment type="subcellular location">
    <subcellularLocation>
        <location evidence="1">Cell membrane</location>
        <topology evidence="1">Multi-pass membrane protein</topology>
    </subcellularLocation>
</comment>
<dbReference type="Gene3D" id="1.20.1560.10">
    <property type="entry name" value="ABC transporter type 1, transmembrane domain"/>
    <property type="match status" value="1"/>
</dbReference>
<dbReference type="Proteomes" id="UP001597399">
    <property type="component" value="Unassembled WGS sequence"/>
</dbReference>
<dbReference type="Pfam" id="PF00005">
    <property type="entry name" value="ABC_tran"/>
    <property type="match status" value="1"/>
</dbReference>
<dbReference type="PROSITE" id="PS00211">
    <property type="entry name" value="ABC_TRANSPORTER_1"/>
    <property type="match status" value="1"/>
</dbReference>
<dbReference type="PANTHER" id="PTHR43394">
    <property type="entry name" value="ATP-DEPENDENT PERMEASE MDL1, MITOCHONDRIAL"/>
    <property type="match status" value="1"/>
</dbReference>
<keyword evidence="4 11" id="KW-0067">ATP-binding</keyword>
<comment type="caution">
    <text evidence="11">The sequence shown here is derived from an EMBL/GenBank/DDBJ whole genome shotgun (WGS) entry which is preliminary data.</text>
</comment>
<dbReference type="Pfam" id="PF00664">
    <property type="entry name" value="ABC_membrane"/>
    <property type="match status" value="1"/>
</dbReference>
<dbReference type="PROSITE" id="PS50893">
    <property type="entry name" value="ABC_TRANSPORTER_2"/>
    <property type="match status" value="1"/>
</dbReference>
<dbReference type="SUPFAM" id="SSF90123">
    <property type="entry name" value="ABC transporter transmembrane region"/>
    <property type="match status" value="1"/>
</dbReference>
<evidence type="ECO:0000256" key="3">
    <source>
        <dbReference type="ARBA" id="ARBA00022741"/>
    </source>
</evidence>
<feature type="transmembrane region" description="Helical" evidence="8">
    <location>
        <begin position="52"/>
        <end position="72"/>
    </location>
</feature>
<dbReference type="RefSeq" id="WP_253063778.1">
    <property type="nucleotide sequence ID" value="NZ_JAMXWM010000024.1"/>
</dbReference>
<feature type="transmembrane region" description="Helical" evidence="8">
    <location>
        <begin position="151"/>
        <end position="169"/>
    </location>
</feature>
<organism evidence="11 12">
    <name type="scientific">Sporolactobacillus shoreicorticis</name>
    <dbReference type="NCBI Taxonomy" id="1923877"/>
    <lineage>
        <taxon>Bacteria</taxon>
        <taxon>Bacillati</taxon>
        <taxon>Bacillota</taxon>
        <taxon>Bacilli</taxon>
        <taxon>Bacillales</taxon>
        <taxon>Sporolactobacillaceae</taxon>
        <taxon>Sporolactobacillus</taxon>
    </lineage>
</organism>
<dbReference type="SMART" id="SM00382">
    <property type="entry name" value="AAA"/>
    <property type="match status" value="1"/>
</dbReference>
<evidence type="ECO:0000256" key="6">
    <source>
        <dbReference type="ARBA" id="ARBA00023136"/>
    </source>
</evidence>
<feature type="domain" description="ABC transporter" evidence="9">
    <location>
        <begin position="323"/>
        <end position="550"/>
    </location>
</feature>
<evidence type="ECO:0000256" key="1">
    <source>
        <dbReference type="ARBA" id="ARBA00004651"/>
    </source>
</evidence>
<feature type="region of interest" description="Disordered" evidence="7">
    <location>
        <begin position="532"/>
        <end position="551"/>
    </location>
</feature>
<dbReference type="PROSITE" id="PS50929">
    <property type="entry name" value="ABC_TM1F"/>
    <property type="match status" value="1"/>
</dbReference>
<dbReference type="Gene3D" id="3.40.50.300">
    <property type="entry name" value="P-loop containing nucleotide triphosphate hydrolases"/>
    <property type="match status" value="1"/>
</dbReference>
<feature type="transmembrane region" description="Helical" evidence="8">
    <location>
        <begin position="127"/>
        <end position="145"/>
    </location>
</feature>
<proteinExistence type="predicted"/>
<feature type="transmembrane region" description="Helical" evidence="8">
    <location>
        <begin position="12"/>
        <end position="32"/>
    </location>
</feature>
<keyword evidence="6 8" id="KW-0472">Membrane</keyword>
<dbReference type="GO" id="GO:0005524">
    <property type="term" value="F:ATP binding"/>
    <property type="evidence" value="ECO:0007669"/>
    <property type="project" value="UniProtKB-KW"/>
</dbReference>
<dbReference type="InterPro" id="IPR036640">
    <property type="entry name" value="ABC1_TM_sf"/>
</dbReference>
<evidence type="ECO:0000256" key="5">
    <source>
        <dbReference type="ARBA" id="ARBA00022989"/>
    </source>
</evidence>
<dbReference type="SUPFAM" id="SSF52540">
    <property type="entry name" value="P-loop containing nucleoside triphosphate hydrolases"/>
    <property type="match status" value="1"/>
</dbReference>
<evidence type="ECO:0000313" key="12">
    <source>
        <dbReference type="Proteomes" id="UP001597399"/>
    </source>
</evidence>
<dbReference type="InterPro" id="IPR003439">
    <property type="entry name" value="ABC_transporter-like_ATP-bd"/>
</dbReference>
<dbReference type="EMBL" id="JBHUMQ010000029">
    <property type="protein sequence ID" value="MFD2694681.1"/>
    <property type="molecule type" value="Genomic_DNA"/>
</dbReference>
<accession>A0ABW5S4X0</accession>
<protein>
    <submittedName>
        <fullName evidence="11">ABC transporter ATP-binding protein</fullName>
    </submittedName>
</protein>
<dbReference type="InterPro" id="IPR027417">
    <property type="entry name" value="P-loop_NTPase"/>
</dbReference>
<evidence type="ECO:0000259" key="9">
    <source>
        <dbReference type="PROSITE" id="PS50893"/>
    </source>
</evidence>
<keyword evidence="5 8" id="KW-1133">Transmembrane helix</keyword>
<dbReference type="CDD" id="cd07346">
    <property type="entry name" value="ABC_6TM_exporters"/>
    <property type="match status" value="1"/>
</dbReference>
<sequence>MVIYLQKFWRQNSLLIIVLIIRQLVQVFIALMTAQMLNNLIQFDLDAFTITIGYIMCLWIIIIALMYLTIVYKAKVEQKMSTAIRMDIVKQLECTSYSEFHVNKTGVYSSWLNNDISLIETQGFENFYSLVSGISGIIFSVIALFSYHWSLVILTFFLSFLMLLIPKIFRRSMDKASLKLTRENENFLSKVTDVLEGFDTLLAMNLERKMTNEIEQVAQKLASRKITQAKITARVACVGGLGNIMSQLLTVSLTGFLAVQKVISIGAINATSNLASTVYNTLGELSSSIAAIHATKPIFNKFNEIKVTRKTSGRTIDQLEQGYIIRQLSYNYNQQPILYNINMSFELGKKYAIIGASGSGKSTLLNILAGKLKNYYGSIKLNGVDLNHLTDSTIRDYVLYIDQLPYIFDGTIYDNITLGESFSDEQLEHALKMSGLWESIQSLPMKVDTPVGESGRLFSGGQRQRIALARGFIRNKHIVLLDEGTASLDKKSAISIEENLVNNPNITVIMVSHNLHDRIASKLNQIYQMNPEDIKNNSMHSEKKDNATQSE</sequence>
<feature type="domain" description="ABC transmembrane type-1" evidence="10">
    <location>
        <begin position="14"/>
        <end position="294"/>
    </location>
</feature>
<evidence type="ECO:0000256" key="8">
    <source>
        <dbReference type="SAM" id="Phobius"/>
    </source>
</evidence>
<dbReference type="InterPro" id="IPR011527">
    <property type="entry name" value="ABC1_TM_dom"/>
</dbReference>
<dbReference type="PANTHER" id="PTHR43394:SF1">
    <property type="entry name" value="ATP-BINDING CASSETTE SUB-FAMILY B MEMBER 10, MITOCHONDRIAL"/>
    <property type="match status" value="1"/>
</dbReference>
<name>A0ABW5S4X0_9BACL</name>
<evidence type="ECO:0000256" key="4">
    <source>
        <dbReference type="ARBA" id="ARBA00022840"/>
    </source>
</evidence>
<keyword evidence="2 8" id="KW-0812">Transmembrane</keyword>
<keyword evidence="3" id="KW-0547">Nucleotide-binding</keyword>
<evidence type="ECO:0000313" key="11">
    <source>
        <dbReference type="EMBL" id="MFD2694681.1"/>
    </source>
</evidence>